<dbReference type="Proteomes" id="UP000558192">
    <property type="component" value="Unassembled WGS sequence"/>
</dbReference>
<keyword evidence="1" id="KW-0808">Transferase</keyword>
<dbReference type="InterPro" id="IPR029063">
    <property type="entry name" value="SAM-dependent_MTases_sf"/>
</dbReference>
<comment type="caution">
    <text evidence="1">The sequence shown here is derived from an EMBL/GenBank/DDBJ whole genome shotgun (WGS) entry which is preliminary data.</text>
</comment>
<dbReference type="Pfam" id="PF13489">
    <property type="entry name" value="Methyltransf_23"/>
    <property type="match status" value="1"/>
</dbReference>
<dbReference type="RefSeq" id="WP_168070132.1">
    <property type="nucleotide sequence ID" value="NZ_JAATJC010000001.1"/>
</dbReference>
<dbReference type="GO" id="GO:0008168">
    <property type="term" value="F:methyltransferase activity"/>
    <property type="evidence" value="ECO:0007669"/>
    <property type="project" value="UniProtKB-KW"/>
</dbReference>
<dbReference type="AlphaFoldDB" id="A0A7X5YA39"/>
<evidence type="ECO:0000313" key="2">
    <source>
        <dbReference type="Proteomes" id="UP000558192"/>
    </source>
</evidence>
<name>A0A7X5YA39_9SPHN</name>
<evidence type="ECO:0000313" key="1">
    <source>
        <dbReference type="EMBL" id="NJC06730.1"/>
    </source>
</evidence>
<dbReference type="Gene3D" id="3.40.50.150">
    <property type="entry name" value="Vaccinia Virus protein VP39"/>
    <property type="match status" value="1"/>
</dbReference>
<gene>
    <name evidence="1" type="ORF">GGQ97_002523</name>
</gene>
<protein>
    <submittedName>
        <fullName evidence="1">SAM-dependent methyltransferase</fullName>
    </submittedName>
</protein>
<proteinExistence type="predicted"/>
<dbReference type="GO" id="GO:0032259">
    <property type="term" value="P:methylation"/>
    <property type="evidence" value="ECO:0007669"/>
    <property type="project" value="UniProtKB-KW"/>
</dbReference>
<sequence>MSRQTVSQQTLEAACDFSSGISGLRAPRPGFWEFSNGDGISYPPGGHTSLAHVEEASYWFKHRNAIISSVVQQFPPEGIIIDIGGGNGYVSLGLREAGFQSVVIEPGRAGAECAYGRGLPVLMAPFQDLEIPSASVGAAGLFDVLEHIEDDAAALGHLRASLKPAGRIYLTVPAFKWLWSTEDDYAGHFRRYTLASLSKLVSSAGFQVEFGTYFFSSLVAPIFALRSIPSWLRLTNAGSPSSVDADHRLPSGTIGKGFSRSFAWEADRISGRRSVPFGSSCLLVARRAPD</sequence>
<accession>A0A7X5YA39</accession>
<dbReference type="SUPFAM" id="SSF53335">
    <property type="entry name" value="S-adenosyl-L-methionine-dependent methyltransferases"/>
    <property type="match status" value="1"/>
</dbReference>
<keyword evidence="2" id="KW-1185">Reference proteome</keyword>
<keyword evidence="1" id="KW-0489">Methyltransferase</keyword>
<organism evidence="1 2">
    <name type="scientific">Sphingomonas kaistensis</name>
    <dbReference type="NCBI Taxonomy" id="298708"/>
    <lineage>
        <taxon>Bacteria</taxon>
        <taxon>Pseudomonadati</taxon>
        <taxon>Pseudomonadota</taxon>
        <taxon>Alphaproteobacteria</taxon>
        <taxon>Sphingomonadales</taxon>
        <taxon>Sphingomonadaceae</taxon>
        <taxon>Sphingomonas</taxon>
    </lineage>
</organism>
<dbReference type="EMBL" id="JAATJC010000001">
    <property type="protein sequence ID" value="NJC06730.1"/>
    <property type="molecule type" value="Genomic_DNA"/>
</dbReference>
<reference evidence="1 2" key="1">
    <citation type="submission" date="2020-03" db="EMBL/GenBank/DDBJ databases">
        <title>Genomic Encyclopedia of Type Strains, Phase IV (KMG-IV): sequencing the most valuable type-strain genomes for metagenomic binning, comparative biology and taxonomic classification.</title>
        <authorList>
            <person name="Goeker M."/>
        </authorList>
    </citation>
    <scope>NUCLEOTIDE SEQUENCE [LARGE SCALE GENOMIC DNA]</scope>
    <source>
        <strain evidence="1 2">DSM 16846</strain>
    </source>
</reference>